<proteinExistence type="predicted"/>
<dbReference type="Pfam" id="PF18854">
    <property type="entry name" value="baeRF_family10"/>
    <property type="match status" value="1"/>
</dbReference>
<protein>
    <submittedName>
        <fullName evidence="1">Uncharacterized protein</fullName>
    </submittedName>
</protein>
<accession>A0A5X1AZZ2</accession>
<organism evidence="1">
    <name type="scientific">Salmonella enteritidis</name>
    <dbReference type="NCBI Taxonomy" id="149539"/>
    <lineage>
        <taxon>Bacteria</taxon>
        <taxon>Pseudomonadati</taxon>
        <taxon>Pseudomonadota</taxon>
        <taxon>Gammaproteobacteria</taxon>
        <taxon>Enterobacterales</taxon>
        <taxon>Enterobacteriaceae</taxon>
        <taxon>Salmonella</taxon>
    </lineage>
</organism>
<dbReference type="AlphaFoldDB" id="A0A5X1AZZ2"/>
<dbReference type="InterPro" id="IPR041202">
    <property type="entry name" value="BaeRF_family10"/>
</dbReference>
<name>A0A5X1AZZ2_SALEN</name>
<comment type="caution">
    <text evidence="1">The sequence shown here is derived from an EMBL/GenBank/DDBJ whole genome shotgun (WGS) entry which is preliminary data.</text>
</comment>
<gene>
    <name evidence="1" type="ORF">D6S88_23975</name>
</gene>
<reference evidence="1" key="1">
    <citation type="submission" date="2018-09" db="EMBL/GenBank/DDBJ databases">
        <authorList>
            <person name="Ashton P.M."/>
            <person name="Dallman T."/>
            <person name="Nair S."/>
            <person name="De Pinna E."/>
            <person name="Peters T."/>
            <person name="Grant K."/>
        </authorList>
    </citation>
    <scope>NUCLEOTIDE SEQUENCE</scope>
    <source>
        <strain evidence="1">478536</strain>
    </source>
</reference>
<sequence length="181" mass="20807">MIGRNETKEIETQLLSLEPPLLSVYADVDPSNPDNKGGSWRIRVKNALKDIAEIHERTKHRPSLYDQVVSLIEEERPAAKTMALFATQNKLGKTFLQRVDLNVSLPVVDVTHGRVDVRYGEPWILPLLYAFDEYQHAAALHIQGAEWRLFEFFLGEFEEIDYVFAEVDKQVWKELPGRAMA</sequence>
<evidence type="ECO:0000313" key="1">
    <source>
        <dbReference type="EMBL" id="EBY8863532.1"/>
    </source>
</evidence>
<dbReference type="EMBL" id="AAHPJJ010000034">
    <property type="protein sequence ID" value="EBY8863532.1"/>
    <property type="molecule type" value="Genomic_DNA"/>
</dbReference>